<proteinExistence type="predicted"/>
<dbReference type="CTD" id="20207056"/>
<dbReference type="KEGG" id="hro:HELRODRAFT_178991"/>
<reference evidence="2" key="3">
    <citation type="submission" date="2015-06" db="UniProtKB">
        <authorList>
            <consortium name="EnsemblMetazoa"/>
        </authorList>
    </citation>
    <scope>IDENTIFICATION</scope>
</reference>
<dbReference type="EMBL" id="AMQM01006678">
    <property type="status" value="NOT_ANNOTATED_CDS"/>
    <property type="molecule type" value="Genomic_DNA"/>
</dbReference>
<sequence length="101" mass="11463">MEGHNGGRKEENENEYCEEIVKWKFGPASLERLHNMSLKGGRPPLEILPIKVRHAHHCHVILRKMDSANCTLQRKHVIVDVSDDVALRDIFRQVGGGVVSE</sequence>
<evidence type="ECO:0000313" key="3">
    <source>
        <dbReference type="Proteomes" id="UP000015101"/>
    </source>
</evidence>
<dbReference type="GeneID" id="20207056"/>
<dbReference type="HOGENOM" id="CLU_2294678_0_0_1"/>
<protein>
    <submittedName>
        <fullName evidence="1 2">Uncharacterized protein</fullName>
    </submittedName>
</protein>
<gene>
    <name evidence="2" type="primary">20207056</name>
    <name evidence="1" type="ORF">HELRODRAFT_178991</name>
</gene>
<dbReference type="EnsemblMetazoa" id="HelroT178991">
    <property type="protein sequence ID" value="HelroP178991"/>
    <property type="gene ID" value="HelroG178991"/>
</dbReference>
<dbReference type="EMBL" id="AMQM01006677">
    <property type="status" value="NOT_ANNOTATED_CDS"/>
    <property type="molecule type" value="Genomic_DNA"/>
</dbReference>
<dbReference type="InParanoid" id="T1FE07"/>
<accession>T1FE07</accession>
<keyword evidence="3" id="KW-1185">Reference proteome</keyword>
<reference evidence="3" key="1">
    <citation type="submission" date="2012-12" db="EMBL/GenBank/DDBJ databases">
        <authorList>
            <person name="Hellsten U."/>
            <person name="Grimwood J."/>
            <person name="Chapman J.A."/>
            <person name="Shapiro H."/>
            <person name="Aerts A."/>
            <person name="Otillar R.P."/>
            <person name="Terry A.Y."/>
            <person name="Boore J.L."/>
            <person name="Simakov O."/>
            <person name="Marletaz F."/>
            <person name="Cho S.-J."/>
            <person name="Edsinger-Gonzales E."/>
            <person name="Havlak P."/>
            <person name="Kuo D.-H."/>
            <person name="Larsson T."/>
            <person name="Lv J."/>
            <person name="Arendt D."/>
            <person name="Savage R."/>
            <person name="Osoegawa K."/>
            <person name="de Jong P."/>
            <person name="Lindberg D.R."/>
            <person name="Seaver E.C."/>
            <person name="Weisblat D.A."/>
            <person name="Putnam N.H."/>
            <person name="Grigoriev I.V."/>
            <person name="Rokhsar D.S."/>
        </authorList>
    </citation>
    <scope>NUCLEOTIDE SEQUENCE</scope>
</reference>
<organism evidence="2 3">
    <name type="scientific">Helobdella robusta</name>
    <name type="common">Californian leech</name>
    <dbReference type="NCBI Taxonomy" id="6412"/>
    <lineage>
        <taxon>Eukaryota</taxon>
        <taxon>Metazoa</taxon>
        <taxon>Spiralia</taxon>
        <taxon>Lophotrochozoa</taxon>
        <taxon>Annelida</taxon>
        <taxon>Clitellata</taxon>
        <taxon>Hirudinea</taxon>
        <taxon>Rhynchobdellida</taxon>
        <taxon>Glossiphoniidae</taxon>
        <taxon>Helobdella</taxon>
    </lineage>
</organism>
<dbReference type="Proteomes" id="UP000015101">
    <property type="component" value="Unassembled WGS sequence"/>
</dbReference>
<dbReference type="EMBL" id="AMQM01006679">
    <property type="status" value="NOT_ANNOTATED_CDS"/>
    <property type="molecule type" value="Genomic_DNA"/>
</dbReference>
<dbReference type="AlphaFoldDB" id="T1FE07"/>
<evidence type="ECO:0000313" key="1">
    <source>
        <dbReference type="EMBL" id="ESN95808.1"/>
    </source>
</evidence>
<dbReference type="EMBL" id="KB097502">
    <property type="protein sequence ID" value="ESN95808.1"/>
    <property type="molecule type" value="Genomic_DNA"/>
</dbReference>
<dbReference type="RefSeq" id="XP_009026107.1">
    <property type="nucleotide sequence ID" value="XM_009027859.1"/>
</dbReference>
<name>T1FE07_HELRO</name>
<evidence type="ECO:0000313" key="2">
    <source>
        <dbReference type="EnsemblMetazoa" id="HelroP178991"/>
    </source>
</evidence>
<reference evidence="1 3" key="2">
    <citation type="journal article" date="2013" name="Nature">
        <title>Insights into bilaterian evolution from three spiralian genomes.</title>
        <authorList>
            <person name="Simakov O."/>
            <person name="Marletaz F."/>
            <person name="Cho S.J."/>
            <person name="Edsinger-Gonzales E."/>
            <person name="Havlak P."/>
            <person name="Hellsten U."/>
            <person name="Kuo D.H."/>
            <person name="Larsson T."/>
            <person name="Lv J."/>
            <person name="Arendt D."/>
            <person name="Savage R."/>
            <person name="Osoegawa K."/>
            <person name="de Jong P."/>
            <person name="Grimwood J."/>
            <person name="Chapman J.A."/>
            <person name="Shapiro H."/>
            <person name="Aerts A."/>
            <person name="Otillar R.P."/>
            <person name="Terry A.Y."/>
            <person name="Boore J.L."/>
            <person name="Grigoriev I.V."/>
            <person name="Lindberg D.R."/>
            <person name="Seaver E.C."/>
            <person name="Weisblat D.A."/>
            <person name="Putnam N.H."/>
            <person name="Rokhsar D.S."/>
        </authorList>
    </citation>
    <scope>NUCLEOTIDE SEQUENCE</scope>
</reference>